<protein>
    <submittedName>
        <fullName evidence="2">Uncharacterized protein</fullName>
    </submittedName>
</protein>
<feature type="transmembrane region" description="Helical" evidence="1">
    <location>
        <begin position="138"/>
        <end position="158"/>
    </location>
</feature>
<keyword evidence="3" id="KW-1185">Reference proteome</keyword>
<dbReference type="AlphaFoldDB" id="A0A1R2BIW4"/>
<organism evidence="2 3">
    <name type="scientific">Stentor coeruleus</name>
    <dbReference type="NCBI Taxonomy" id="5963"/>
    <lineage>
        <taxon>Eukaryota</taxon>
        <taxon>Sar</taxon>
        <taxon>Alveolata</taxon>
        <taxon>Ciliophora</taxon>
        <taxon>Postciliodesmatophora</taxon>
        <taxon>Heterotrichea</taxon>
        <taxon>Heterotrichida</taxon>
        <taxon>Stentoridae</taxon>
        <taxon>Stentor</taxon>
    </lineage>
</organism>
<name>A0A1R2BIW4_9CILI</name>
<accession>A0A1R2BIW4</accession>
<keyword evidence="1" id="KW-1133">Transmembrane helix</keyword>
<keyword evidence="1" id="KW-0472">Membrane</keyword>
<gene>
    <name evidence="2" type="ORF">SteCoe_23911</name>
</gene>
<proteinExistence type="predicted"/>
<dbReference type="Proteomes" id="UP000187209">
    <property type="component" value="Unassembled WGS sequence"/>
</dbReference>
<keyword evidence="1" id="KW-0812">Transmembrane</keyword>
<reference evidence="2 3" key="1">
    <citation type="submission" date="2016-11" db="EMBL/GenBank/DDBJ databases">
        <title>The macronuclear genome of Stentor coeruleus: a giant cell with tiny introns.</title>
        <authorList>
            <person name="Slabodnick M."/>
            <person name="Ruby J.G."/>
            <person name="Reiff S.B."/>
            <person name="Swart E.C."/>
            <person name="Gosai S."/>
            <person name="Prabakaran S."/>
            <person name="Witkowska E."/>
            <person name="Larue G.E."/>
            <person name="Fisher S."/>
            <person name="Freeman R.M."/>
            <person name="Gunawardena J."/>
            <person name="Chu W."/>
            <person name="Stover N.A."/>
            <person name="Gregory B.D."/>
            <person name="Nowacki M."/>
            <person name="Derisi J."/>
            <person name="Roy S.W."/>
            <person name="Marshall W.F."/>
            <person name="Sood P."/>
        </authorList>
    </citation>
    <scope>NUCLEOTIDE SEQUENCE [LARGE SCALE GENOMIC DNA]</scope>
    <source>
        <strain evidence="2">WM001</strain>
    </source>
</reference>
<comment type="caution">
    <text evidence="2">The sequence shown here is derived from an EMBL/GenBank/DDBJ whole genome shotgun (WGS) entry which is preliminary data.</text>
</comment>
<dbReference type="EMBL" id="MPUH01000618">
    <property type="protein sequence ID" value="OMJ76664.1"/>
    <property type="molecule type" value="Genomic_DNA"/>
</dbReference>
<evidence type="ECO:0000313" key="3">
    <source>
        <dbReference type="Proteomes" id="UP000187209"/>
    </source>
</evidence>
<evidence type="ECO:0000313" key="2">
    <source>
        <dbReference type="EMBL" id="OMJ76664.1"/>
    </source>
</evidence>
<sequence length="400" mass="48586">MMSNFNYRLNSSSNLKITTPSRLKKSRPRYFDSPTFTISRGDRFEMTIFEKFKYMSGYFKSLQPKPTKSAIRLNKDMRPFTPKEQKERSRIRFEFQEAKSIEVRKTKSILIKRKKNFKEFKLEEKFKKLFFRQQHPEVLKVFMTWFSLFTLYALPLIIKTSIHKKKIHKTRVAYLLKQFSILALFIGKILNNLQFIKKRRALKKIQTLEYYCLKWVKNKRTQRRKYLSNFFDTFLNSYCMKLVLSTWKSKIIFIQNTMKNAIRYKAKLYEKLLEMWREMENTMINTNISRSNTIRDSVKQVEIFQHFSLISNSKRLSYIKDKIKEIVKVYSLQMRNYNDGMRMMNTEVINSTWYGSTMVNWKRKKPEKPSILEQFNEDVFKDLIKIAMKDRKNMRTAHFH</sequence>
<evidence type="ECO:0000256" key="1">
    <source>
        <dbReference type="SAM" id="Phobius"/>
    </source>
</evidence>
<feature type="transmembrane region" description="Helical" evidence="1">
    <location>
        <begin position="178"/>
        <end position="196"/>
    </location>
</feature>